<comment type="caution">
    <text evidence="2">The sequence shown here is derived from an EMBL/GenBank/DDBJ whole genome shotgun (WGS) entry which is preliminary data.</text>
</comment>
<dbReference type="CDD" id="cd03349">
    <property type="entry name" value="LbH_XAT"/>
    <property type="match status" value="1"/>
</dbReference>
<dbReference type="InterPro" id="IPR050179">
    <property type="entry name" value="Trans_hexapeptide_repeat"/>
</dbReference>
<evidence type="ECO:0000256" key="1">
    <source>
        <dbReference type="ARBA" id="ARBA00007274"/>
    </source>
</evidence>
<evidence type="ECO:0000313" key="2">
    <source>
        <dbReference type="EMBL" id="OJI95434.1"/>
    </source>
</evidence>
<gene>
    <name evidence="2" type="primary">vat</name>
    <name evidence="2" type="ORF">PFRI_03260</name>
</gene>
<keyword evidence="2" id="KW-0012">Acyltransferase</keyword>
<dbReference type="Gene3D" id="2.160.10.10">
    <property type="entry name" value="Hexapeptide repeat proteins"/>
    <property type="match status" value="1"/>
</dbReference>
<keyword evidence="2" id="KW-0808">Transferase</keyword>
<sequence>MHPVRLADGSAHLGSVFLAAAIDHPRMKVGEYTYASAHEPPKDWAALLAPYLYDFSPERLIIGKFCQIASGVQFTTSSANHRFDGISSFPFAIFGGGGREGRPSMPDTGPDTVIGNDCWIGTGATLMPGCVLGDGVIVGARAVVTGQHADYTIIAGNPAREVRTRFVPRDRQRLKAIAWWDWPIEKILTHEAAISGGDIEALERAVRPLAGS</sequence>
<protein>
    <submittedName>
        <fullName evidence="2">Virginiamycin A acetyltransferase</fullName>
        <ecNumber evidence="2">2.3.1.-</ecNumber>
    </submittedName>
</protein>
<dbReference type="EMBL" id="MLCB01000023">
    <property type="protein sequence ID" value="OJI95434.1"/>
    <property type="molecule type" value="Genomic_DNA"/>
</dbReference>
<dbReference type="InterPro" id="IPR011004">
    <property type="entry name" value="Trimer_LpxA-like_sf"/>
</dbReference>
<dbReference type="PANTHER" id="PTHR43300:SF11">
    <property type="entry name" value="ACETYLTRANSFERASE RV3034C-RELATED"/>
    <property type="match status" value="1"/>
</dbReference>
<keyword evidence="3" id="KW-1185">Reference proteome</keyword>
<name>A0A1L9P1Z8_9RHOB</name>
<dbReference type="PANTHER" id="PTHR43300">
    <property type="entry name" value="ACETYLTRANSFERASE"/>
    <property type="match status" value="1"/>
</dbReference>
<comment type="similarity">
    <text evidence="1">Belongs to the transferase hexapeptide repeat family.</text>
</comment>
<dbReference type="Proteomes" id="UP000184514">
    <property type="component" value="Unassembled WGS sequence"/>
</dbReference>
<dbReference type="EC" id="2.3.1.-" evidence="2"/>
<proteinExistence type="inferred from homology"/>
<dbReference type="InterPro" id="IPR001451">
    <property type="entry name" value="Hexapep"/>
</dbReference>
<accession>A0A1L9P1Z8</accession>
<reference evidence="2 3" key="1">
    <citation type="submission" date="2016-10" db="EMBL/GenBank/DDBJ databases">
        <title>Genome sequence of Planktotalea frisia SH6-1.</title>
        <authorList>
            <person name="Poehlein A."/>
            <person name="Bakenhus I."/>
            <person name="Voget S."/>
            <person name="Brinkhoff T."/>
            <person name="Simon M."/>
        </authorList>
    </citation>
    <scope>NUCLEOTIDE SEQUENCE [LARGE SCALE GENOMIC DNA]</scope>
    <source>
        <strain evidence="2 3">SH6-1</strain>
    </source>
</reference>
<dbReference type="GO" id="GO:0016746">
    <property type="term" value="F:acyltransferase activity"/>
    <property type="evidence" value="ECO:0007669"/>
    <property type="project" value="UniProtKB-KW"/>
</dbReference>
<evidence type="ECO:0000313" key="3">
    <source>
        <dbReference type="Proteomes" id="UP000184514"/>
    </source>
</evidence>
<dbReference type="AlphaFoldDB" id="A0A1L9P1Z8"/>
<organism evidence="2 3">
    <name type="scientific">Planktotalea frisia</name>
    <dbReference type="NCBI Taxonomy" id="696762"/>
    <lineage>
        <taxon>Bacteria</taxon>
        <taxon>Pseudomonadati</taxon>
        <taxon>Pseudomonadota</taxon>
        <taxon>Alphaproteobacteria</taxon>
        <taxon>Rhodobacterales</taxon>
        <taxon>Paracoccaceae</taxon>
        <taxon>Planktotalea</taxon>
    </lineage>
</organism>
<dbReference type="SUPFAM" id="SSF51161">
    <property type="entry name" value="Trimeric LpxA-like enzymes"/>
    <property type="match status" value="1"/>
</dbReference>
<dbReference type="STRING" id="696762.PFRI_03260"/>
<dbReference type="Pfam" id="PF00132">
    <property type="entry name" value="Hexapep"/>
    <property type="match status" value="1"/>
</dbReference>